<comment type="cofactor">
    <cofactor evidence="12">
        <name>thiamine diphosphate</name>
        <dbReference type="ChEBI" id="CHEBI:58937"/>
    </cofactor>
    <text evidence="12">Binds 1 thiamine pyrophosphate per subunit.</text>
</comment>
<evidence type="ECO:0000259" key="14">
    <source>
        <dbReference type="Pfam" id="PF02775"/>
    </source>
</evidence>
<evidence type="ECO:0000256" key="1">
    <source>
        <dbReference type="ARBA" id="ARBA00004974"/>
    </source>
</evidence>
<dbReference type="PANTHER" id="PTHR18968">
    <property type="entry name" value="THIAMINE PYROPHOSPHATE ENZYMES"/>
    <property type="match status" value="1"/>
</dbReference>
<dbReference type="SUPFAM" id="SSF52467">
    <property type="entry name" value="DHS-like NAD/FAD-binding domain"/>
    <property type="match status" value="1"/>
</dbReference>
<evidence type="ECO:0000256" key="8">
    <source>
        <dbReference type="ARBA" id="ARBA00022842"/>
    </source>
</evidence>
<evidence type="ECO:0000256" key="3">
    <source>
        <dbReference type="ARBA" id="ARBA00007812"/>
    </source>
</evidence>
<evidence type="ECO:0000256" key="10">
    <source>
        <dbReference type="ARBA" id="ARBA00023304"/>
    </source>
</evidence>
<keyword evidence="17" id="KW-1185">Reference proteome</keyword>
<evidence type="ECO:0000256" key="6">
    <source>
        <dbReference type="ARBA" id="ARBA00022679"/>
    </source>
</evidence>
<dbReference type="InterPro" id="IPR029035">
    <property type="entry name" value="DHS-like_NAD/FAD-binding_dom"/>
</dbReference>
<evidence type="ECO:0000313" key="17">
    <source>
        <dbReference type="Proteomes" id="UP000767334"/>
    </source>
</evidence>
<keyword evidence="10 12" id="KW-0100">Branched-chain amino acid biosynthesis</keyword>
<keyword evidence="9 12" id="KW-0786">Thiamine pyrophosphate</keyword>
<dbReference type="Pfam" id="PF00205">
    <property type="entry name" value="TPP_enzyme_M"/>
    <property type="match status" value="1"/>
</dbReference>
<organism evidence="16 17">
    <name type="scientific">Clostridium saudiense</name>
    <dbReference type="NCBI Taxonomy" id="1414720"/>
    <lineage>
        <taxon>Bacteria</taxon>
        <taxon>Bacillati</taxon>
        <taxon>Bacillota</taxon>
        <taxon>Clostridia</taxon>
        <taxon>Eubacteriales</taxon>
        <taxon>Clostridiaceae</taxon>
        <taxon>Clostridium</taxon>
    </lineage>
</organism>
<feature type="domain" description="Thiamine pyrophosphate enzyme central" evidence="13">
    <location>
        <begin position="192"/>
        <end position="326"/>
    </location>
</feature>
<comment type="cofactor">
    <cofactor evidence="12">
        <name>Mg(2+)</name>
        <dbReference type="ChEBI" id="CHEBI:18420"/>
    </cofactor>
    <text evidence="12">Binds 1 Mg(2+) ion per subunit.</text>
</comment>
<dbReference type="CDD" id="cd02015">
    <property type="entry name" value="TPP_AHAS"/>
    <property type="match status" value="1"/>
</dbReference>
<keyword evidence="7 12" id="KW-0479">Metal-binding</keyword>
<reference evidence="16 17" key="1">
    <citation type="journal article" date="2021" name="Sci. Rep.">
        <title>The distribution of antibiotic resistance genes in chicken gut microbiota commensals.</title>
        <authorList>
            <person name="Juricova H."/>
            <person name="Matiasovicova J."/>
            <person name="Kubasova T."/>
            <person name="Cejkova D."/>
            <person name="Rychlik I."/>
        </authorList>
    </citation>
    <scope>NUCLEOTIDE SEQUENCE [LARGE SCALE GENOMIC DNA]</scope>
    <source>
        <strain evidence="16 17">An435</strain>
    </source>
</reference>
<sequence>MLLTGAEILVKSLLNEGVDTIFGYPGGAVLNIYDYLYKYKDKIKHYLSCHEQGAAHAADGYARSTGKVGVCIATSGPGATNLVTGIATAYMDSVPLVAITGNVSKDLLGKDSFQEVDITGITMPITKHNFIVKDINNLQETIRKAFFIAREGRPGPVLIDIPKDITSNKTEYKDLKPLEVEPKSKHITEDVLAEVAKYINESSKPLIYAGGGVINANATEELINFAEKLNAPVATTLMCRGAIPSGHRLNTGMIGMHGSNASNILATRCDLIIALGARFSDRVISDREFINNAKVIQIDVDPAEVNKNVKVDSFIIGDIKVALQRLIPLLDDKKNQEWLNTVDDLKLLAVTKNNNDNGEELTPKFLFEKLSDMDKGDFIIATEVGQHQMWTAQFFNFKTPRTLISSGGLGTMGFGLGAAIGAKVANPEKTVFNIAGDGSFGMNCNEFATAVKYNIPIKIIVMNNNALGMVRQWQSLFYEARYSQTTLDRATDFVKLAEAFGGVGFRVEKRDELENVLNEALAINKPVIIDYRIDSDKKVFPMVAPGAPIHQIINEEDLEC</sequence>
<dbReference type="InterPro" id="IPR011766">
    <property type="entry name" value="TPP_enzyme_TPP-bd"/>
</dbReference>
<accession>A0ABS2FD62</accession>
<dbReference type="InterPro" id="IPR012001">
    <property type="entry name" value="Thiamin_PyroP_enz_TPP-bd_dom"/>
</dbReference>
<dbReference type="SUPFAM" id="SSF52518">
    <property type="entry name" value="Thiamin diphosphate-binding fold (THDP-binding)"/>
    <property type="match status" value="2"/>
</dbReference>
<dbReference type="EMBL" id="JACJLL010000009">
    <property type="protein sequence ID" value="MBM6818214.1"/>
    <property type="molecule type" value="Genomic_DNA"/>
</dbReference>
<feature type="domain" description="Thiamine pyrophosphate enzyme TPP-binding" evidence="14">
    <location>
        <begin position="384"/>
        <end position="530"/>
    </location>
</feature>
<dbReference type="Gene3D" id="3.40.50.970">
    <property type="match status" value="2"/>
</dbReference>
<proteinExistence type="inferred from homology"/>
<evidence type="ECO:0000256" key="11">
    <source>
        <dbReference type="ARBA" id="ARBA00048670"/>
    </source>
</evidence>
<evidence type="ECO:0000259" key="13">
    <source>
        <dbReference type="Pfam" id="PF00205"/>
    </source>
</evidence>
<dbReference type="CDD" id="cd07035">
    <property type="entry name" value="TPP_PYR_POX_like"/>
    <property type="match status" value="1"/>
</dbReference>
<keyword evidence="5 12" id="KW-0028">Amino-acid biosynthesis</keyword>
<comment type="similarity">
    <text evidence="3 12">Belongs to the TPP enzyme family.</text>
</comment>
<keyword evidence="8 12" id="KW-0460">Magnesium</keyword>
<dbReference type="RefSeq" id="WP_148322860.1">
    <property type="nucleotide sequence ID" value="NZ_JACJLL010000009.1"/>
</dbReference>
<evidence type="ECO:0000256" key="12">
    <source>
        <dbReference type="RuleBase" id="RU003591"/>
    </source>
</evidence>
<gene>
    <name evidence="16" type="primary">ilvB</name>
    <name evidence="16" type="ORF">H6A19_02475</name>
</gene>
<dbReference type="Pfam" id="PF02776">
    <property type="entry name" value="TPP_enzyme_N"/>
    <property type="match status" value="1"/>
</dbReference>
<dbReference type="InterPro" id="IPR012000">
    <property type="entry name" value="Thiamin_PyroP_enz_cen_dom"/>
</dbReference>
<comment type="caution">
    <text evidence="16">The sequence shown here is derived from an EMBL/GenBank/DDBJ whole genome shotgun (WGS) entry which is preliminary data.</text>
</comment>
<feature type="domain" description="Thiamine pyrophosphate enzyme N-terminal TPP-binding" evidence="15">
    <location>
        <begin position="4"/>
        <end position="119"/>
    </location>
</feature>
<dbReference type="InterPro" id="IPR000399">
    <property type="entry name" value="TPP-bd_CS"/>
</dbReference>
<dbReference type="Pfam" id="PF02775">
    <property type="entry name" value="TPP_enzyme_C"/>
    <property type="match status" value="1"/>
</dbReference>
<evidence type="ECO:0000256" key="4">
    <source>
        <dbReference type="ARBA" id="ARBA00013145"/>
    </source>
</evidence>
<dbReference type="PANTHER" id="PTHR18968:SF13">
    <property type="entry name" value="ACETOLACTATE SYNTHASE CATALYTIC SUBUNIT, MITOCHONDRIAL"/>
    <property type="match status" value="1"/>
</dbReference>
<comment type="pathway">
    <text evidence="1 12">Amino-acid biosynthesis; L-isoleucine biosynthesis; L-isoleucine from 2-oxobutanoate: step 1/4.</text>
</comment>
<dbReference type="Proteomes" id="UP000767334">
    <property type="component" value="Unassembled WGS sequence"/>
</dbReference>
<dbReference type="Gene3D" id="3.40.50.1220">
    <property type="entry name" value="TPP-binding domain"/>
    <property type="match status" value="1"/>
</dbReference>
<keyword evidence="6 12" id="KW-0808">Transferase</keyword>
<dbReference type="PROSITE" id="PS00187">
    <property type="entry name" value="TPP_ENZYMES"/>
    <property type="match status" value="1"/>
</dbReference>
<dbReference type="EC" id="2.2.1.6" evidence="4 12"/>
<name>A0ABS2FD62_9CLOT</name>
<evidence type="ECO:0000256" key="9">
    <source>
        <dbReference type="ARBA" id="ARBA00023052"/>
    </source>
</evidence>
<dbReference type="InterPro" id="IPR039368">
    <property type="entry name" value="AHAS_TPP"/>
</dbReference>
<evidence type="ECO:0000313" key="16">
    <source>
        <dbReference type="EMBL" id="MBM6818214.1"/>
    </source>
</evidence>
<comment type="pathway">
    <text evidence="2 12">Amino-acid biosynthesis; L-valine biosynthesis; L-valine from pyruvate: step 1/4.</text>
</comment>
<evidence type="ECO:0000259" key="15">
    <source>
        <dbReference type="Pfam" id="PF02776"/>
    </source>
</evidence>
<dbReference type="NCBIfam" id="TIGR00118">
    <property type="entry name" value="acolac_lg"/>
    <property type="match status" value="1"/>
</dbReference>
<evidence type="ECO:0000256" key="7">
    <source>
        <dbReference type="ARBA" id="ARBA00022723"/>
    </source>
</evidence>
<dbReference type="GO" id="GO:0003984">
    <property type="term" value="F:acetolactate synthase activity"/>
    <property type="evidence" value="ECO:0007669"/>
    <property type="project" value="UniProtKB-EC"/>
</dbReference>
<protein>
    <recommendedName>
        <fullName evidence="4 12">Acetolactate synthase</fullName>
        <ecNumber evidence="4 12">2.2.1.6</ecNumber>
    </recommendedName>
</protein>
<dbReference type="InterPro" id="IPR029061">
    <property type="entry name" value="THDP-binding"/>
</dbReference>
<dbReference type="InterPro" id="IPR045229">
    <property type="entry name" value="TPP_enz"/>
</dbReference>
<dbReference type="InterPro" id="IPR012846">
    <property type="entry name" value="Acetolactate_synth_lsu"/>
</dbReference>
<evidence type="ECO:0000256" key="2">
    <source>
        <dbReference type="ARBA" id="ARBA00005025"/>
    </source>
</evidence>
<evidence type="ECO:0000256" key="5">
    <source>
        <dbReference type="ARBA" id="ARBA00022605"/>
    </source>
</evidence>
<comment type="catalytic activity">
    <reaction evidence="11 12">
        <text>2 pyruvate + H(+) = (2S)-2-acetolactate + CO2</text>
        <dbReference type="Rhea" id="RHEA:25249"/>
        <dbReference type="ChEBI" id="CHEBI:15361"/>
        <dbReference type="ChEBI" id="CHEBI:15378"/>
        <dbReference type="ChEBI" id="CHEBI:16526"/>
        <dbReference type="ChEBI" id="CHEBI:58476"/>
        <dbReference type="EC" id="2.2.1.6"/>
    </reaction>
</comment>